<dbReference type="InterPro" id="IPR005216">
    <property type="entry name" value="Citrate_lyase_ligase"/>
</dbReference>
<dbReference type="NCBIfam" id="TIGR00124">
    <property type="entry name" value="cit_ly_ligase"/>
    <property type="match status" value="1"/>
</dbReference>
<dbReference type="PIRSF" id="PIRSF005751">
    <property type="entry name" value="Acet_citr_lig"/>
    <property type="match status" value="1"/>
</dbReference>
<accession>A0ABS4KUN0</accession>
<name>A0ABS4KUN0_9CLOT</name>
<dbReference type="PROSITE" id="PS51186">
    <property type="entry name" value="GNAT"/>
    <property type="match status" value="1"/>
</dbReference>
<keyword evidence="2 3" id="KW-0067">ATP-binding</keyword>
<comment type="caution">
    <text evidence="5">The sequence shown here is derived from an EMBL/GenBank/DDBJ whole genome shotgun (WGS) entry which is preliminary data.</text>
</comment>
<dbReference type="RefSeq" id="WP_209702220.1">
    <property type="nucleotide sequence ID" value="NZ_JAGGLM010000010.1"/>
</dbReference>
<dbReference type="InterPro" id="IPR004821">
    <property type="entry name" value="Cyt_trans-like"/>
</dbReference>
<dbReference type="EMBL" id="JAGGLM010000010">
    <property type="protein sequence ID" value="MBP2033066.1"/>
    <property type="molecule type" value="Genomic_DNA"/>
</dbReference>
<gene>
    <name evidence="5" type="ORF">J2Z42_001749</name>
</gene>
<dbReference type="PANTHER" id="PTHR40599">
    <property type="entry name" value="[CITRATE [PRO-3S]-LYASE] LIGASE"/>
    <property type="match status" value="1"/>
</dbReference>
<protein>
    <recommendedName>
        <fullName evidence="3">[Citrate [pro-3S]-lyase] ligase</fullName>
        <ecNumber evidence="3">6.2.1.22</ecNumber>
    </recommendedName>
</protein>
<evidence type="ECO:0000256" key="3">
    <source>
        <dbReference type="PIRNR" id="PIRNR005751"/>
    </source>
</evidence>
<dbReference type="PANTHER" id="PTHR40599:SF1">
    <property type="entry name" value="[CITRATE [PRO-3S]-LYASE] LIGASE"/>
    <property type="match status" value="1"/>
</dbReference>
<dbReference type="NCBIfam" id="TIGR00125">
    <property type="entry name" value="cyt_tran_rel"/>
    <property type="match status" value="1"/>
</dbReference>
<keyword evidence="1 3" id="KW-0547">Nucleotide-binding</keyword>
<dbReference type="InterPro" id="IPR000182">
    <property type="entry name" value="GNAT_dom"/>
</dbReference>
<feature type="domain" description="N-acetyltransferase" evidence="4">
    <location>
        <begin position="1"/>
        <end position="129"/>
    </location>
</feature>
<dbReference type="InterPro" id="IPR013166">
    <property type="entry name" value="Citrate_lyase_ligase_C"/>
</dbReference>
<organism evidence="5 6">
    <name type="scientific">Clostridium algifaecis</name>
    <dbReference type="NCBI Taxonomy" id="1472040"/>
    <lineage>
        <taxon>Bacteria</taxon>
        <taxon>Bacillati</taxon>
        <taxon>Bacillota</taxon>
        <taxon>Clostridia</taxon>
        <taxon>Eubacteriales</taxon>
        <taxon>Clostridiaceae</taxon>
        <taxon>Clostridium</taxon>
    </lineage>
</organism>
<keyword evidence="3 5" id="KW-0436">Ligase</keyword>
<sequence length="344" mass="39634">MEYHTLNKVIIEDRFSKQLTPIKSFLKDQGLEFDKNVEYTVAIYDGEKVIGTGSFDNKVLKCIAIDKNYRGMGISNKILSDLINEEYRRGNSHLFIYTKPKNYSIFNDLGFYKIEEVENKVILLENRSDGIEKFLQKISKRRINGKIVSALVMNCNPFTLGHKYLIEKASKESDIVHVFIVWEDKSEFPNDIRYKLVKKGIEHLDNVILHKGEDYIISSATFPSYFIKDKSEVSSIHSLLDVKIFGEYIAPVLGINKRYIGDEPLSNVTKNYNEVMKKTLPHYGVDVIEVHRICKDGEIISASNVRSLIKENKFDEIRNLVPDVTYEFLISDSAKLIINNIKNS</sequence>
<dbReference type="InterPro" id="IPR016181">
    <property type="entry name" value="Acyl_CoA_acyltransferase"/>
</dbReference>
<reference evidence="5 6" key="1">
    <citation type="submission" date="2021-03" db="EMBL/GenBank/DDBJ databases">
        <title>Genomic Encyclopedia of Type Strains, Phase IV (KMG-IV): sequencing the most valuable type-strain genomes for metagenomic binning, comparative biology and taxonomic classification.</title>
        <authorList>
            <person name="Goeker M."/>
        </authorList>
    </citation>
    <scope>NUCLEOTIDE SEQUENCE [LARGE SCALE GENOMIC DNA]</scope>
    <source>
        <strain evidence="5 6">DSM 28783</strain>
    </source>
</reference>
<dbReference type="Pfam" id="PF08218">
    <property type="entry name" value="Citrate_ly_lig"/>
    <property type="match status" value="1"/>
</dbReference>
<dbReference type="InterPro" id="IPR014729">
    <property type="entry name" value="Rossmann-like_a/b/a_fold"/>
</dbReference>
<dbReference type="Proteomes" id="UP001519307">
    <property type="component" value="Unassembled WGS sequence"/>
</dbReference>
<proteinExistence type="predicted"/>
<dbReference type="SMART" id="SM00764">
    <property type="entry name" value="Citrate_ly_lig"/>
    <property type="match status" value="1"/>
</dbReference>
<dbReference type="SUPFAM" id="SSF55729">
    <property type="entry name" value="Acyl-CoA N-acyltransferases (Nat)"/>
    <property type="match status" value="1"/>
</dbReference>
<dbReference type="GO" id="GO:0008771">
    <property type="term" value="F:[citrate (pro-3S)-lyase] ligase activity"/>
    <property type="evidence" value="ECO:0007669"/>
    <property type="project" value="UniProtKB-EC"/>
</dbReference>
<dbReference type="Pfam" id="PF13673">
    <property type="entry name" value="Acetyltransf_10"/>
    <property type="match status" value="1"/>
</dbReference>
<keyword evidence="6" id="KW-1185">Reference proteome</keyword>
<evidence type="ECO:0000256" key="1">
    <source>
        <dbReference type="ARBA" id="ARBA00022741"/>
    </source>
</evidence>
<dbReference type="SUPFAM" id="SSF52374">
    <property type="entry name" value="Nucleotidylyl transferase"/>
    <property type="match status" value="1"/>
</dbReference>
<dbReference type="Gene3D" id="3.40.50.620">
    <property type="entry name" value="HUPs"/>
    <property type="match status" value="1"/>
</dbReference>
<dbReference type="EC" id="6.2.1.22" evidence="3"/>
<comment type="function">
    <text evidence="3">Acetylation of prosthetic group (2-(5''-phosphoribosyl)-3'-dephosphocoenzyme-A) of the gamma subunit of citrate lyase.</text>
</comment>
<evidence type="ECO:0000256" key="2">
    <source>
        <dbReference type="ARBA" id="ARBA00022840"/>
    </source>
</evidence>
<evidence type="ECO:0000313" key="5">
    <source>
        <dbReference type="EMBL" id="MBP2033066.1"/>
    </source>
</evidence>
<evidence type="ECO:0000313" key="6">
    <source>
        <dbReference type="Proteomes" id="UP001519307"/>
    </source>
</evidence>
<dbReference type="Gene3D" id="3.40.630.30">
    <property type="match status" value="1"/>
</dbReference>
<evidence type="ECO:0000259" key="4">
    <source>
        <dbReference type="PROSITE" id="PS51186"/>
    </source>
</evidence>
<comment type="catalytic activity">
    <reaction evidence="3">
        <text>holo-[citrate lyase ACP] + acetate + ATP = acetyl-[citrate lyase ACP] + AMP + diphosphate</text>
        <dbReference type="Rhea" id="RHEA:23788"/>
        <dbReference type="Rhea" id="RHEA-COMP:10158"/>
        <dbReference type="Rhea" id="RHEA-COMP:13710"/>
        <dbReference type="ChEBI" id="CHEBI:30089"/>
        <dbReference type="ChEBI" id="CHEBI:30616"/>
        <dbReference type="ChEBI" id="CHEBI:33019"/>
        <dbReference type="ChEBI" id="CHEBI:82683"/>
        <dbReference type="ChEBI" id="CHEBI:137976"/>
        <dbReference type="ChEBI" id="CHEBI:456215"/>
        <dbReference type="EC" id="6.2.1.22"/>
    </reaction>
</comment>